<gene>
    <name evidence="1" type="primary">orf117</name>
</gene>
<reference evidence="1 2" key="1">
    <citation type="journal article" date="2002" name="J. Virol.">
        <title>Analysis of the complete genome sequence of the Hz-1 virus suggests that it is related to members of the Baculoviridae.</title>
        <authorList>
            <person name="Cheng C.H."/>
            <person name="Liu S.M."/>
            <person name="Chow T.Y."/>
            <person name="Hsiao Y.Y."/>
            <person name="Wang D.P."/>
            <person name="Huang J.J."/>
            <person name="Chen H.H."/>
        </authorList>
    </citation>
    <scope>NUCLEOTIDE SEQUENCE [LARGE SCALE GENOMIC DNA]</scope>
</reference>
<dbReference type="KEGG" id="vg:955084"/>
<sequence>MVIASGYCILVVKCSVTCCLLHLRIPTATMYKDNKYGNSGYKGSYNAYNTGSSSGSSGYGGSSGSGSGAFYKSGITLTNSNGGNGSSTGSSGTAFKSYSSATNGYSATPSVQQVQHTVQKPATRSVETQTYTRDYTENKYHHKMNFWHHKPSSGGSSWRK</sequence>
<dbReference type="Proteomes" id="UP000232784">
    <property type="component" value="Segment"/>
</dbReference>
<evidence type="ECO:0000313" key="1">
    <source>
        <dbReference type="EMBL" id="AAN04410.1"/>
    </source>
</evidence>
<protein>
    <submittedName>
        <fullName evidence="1">Orf117</fullName>
    </submittedName>
</protein>
<dbReference type="EMBL" id="AF451898">
    <property type="protein sequence ID" value="AAN04410.1"/>
    <property type="molecule type" value="Genomic_DNA"/>
</dbReference>
<name>Q8JKJ6_9VIRU</name>
<keyword evidence="2" id="KW-1185">Reference proteome</keyword>
<organism evidence="1 2">
    <name type="scientific">Heliothis zea nudivirus 1</name>
    <dbReference type="NCBI Taxonomy" id="3116536"/>
    <lineage>
        <taxon>Viruses</taxon>
        <taxon>Viruses incertae sedis</taxon>
        <taxon>Naldaviricetes</taxon>
        <taxon>Lefavirales</taxon>
        <taxon>Nudiviridae</taxon>
        <taxon>Betanudivirus</taxon>
        <taxon>Betanudivirus hezeae</taxon>
    </lineage>
</organism>
<accession>Q8JKJ6</accession>
<proteinExistence type="predicted"/>
<evidence type="ECO:0000313" key="2">
    <source>
        <dbReference type="Proteomes" id="UP000232784"/>
    </source>
</evidence>